<sequence>MKPHLLLLTAALAALSTPALTQAPMSRPQPLAPVNDIPAARDIPFTGTMTLAIDATDLRRGIYRVRQTVPVQGNVAQAGGRMTMLYPEWLPGNHAPRGPIASIAGLTITANGQPIRWSRNRGYVYGFDFTVPAGTREVVLDYQHLSPTTPAQGRVTMTPDMLNLQWEKMSLYPAGIYVRNVPVAASVTYPVGWTAATSLDVDTVPSAAGAANVGAANTVRYKRVSYEELVDSPVFAGRHFRKWELTPHVNLNVVADRPEDLAATPAIIDAHRRLAVQAEKNFGSRHYDEYEFLVALTDQLGGIGLEHLKSSENSHPRGYFTDWAKGSAGRDLLPHEMTHSWDGKYRRPADLFTADYRQPTIGSLLWVYEGQTQFWGLVLSARSGIMPVKDVRDAIARVAAYQSIIPGRQWRPLQDTTFDPVLSARAPKPFTSYQRSEDYYNEGALIWLDADARLRELTRGRRGMDDFARRFFGVNPGDMGINTYTFEDVVATLNALAPYDWTTFLRTRLDGTGPAPLDGITRGGYRLAYTDTPSDWFTSREADAEVVDLTFNIGATLDKEGVVNSVLWEGPLFDQGVTVGTKILAVDGRRYSAADLRAAIAAAKTRRQPIRLMTQKGDLYRTVDLAYYDGMRYPTLERVGGGSSSLDRLLSAK</sequence>
<feature type="signal peptide" evidence="1">
    <location>
        <begin position="1"/>
        <end position="21"/>
    </location>
</feature>
<feature type="chain" id="PRO_5026905459" evidence="1">
    <location>
        <begin position="22"/>
        <end position="653"/>
    </location>
</feature>
<dbReference type="EMBL" id="CADCVX010000397">
    <property type="protein sequence ID" value="CAA9520473.1"/>
    <property type="molecule type" value="Genomic_DNA"/>
</dbReference>
<dbReference type="Pfam" id="PF05299">
    <property type="entry name" value="Peptidase_M61"/>
    <property type="match status" value="1"/>
</dbReference>
<evidence type="ECO:0000256" key="1">
    <source>
        <dbReference type="SAM" id="SignalP"/>
    </source>
</evidence>
<dbReference type="InterPro" id="IPR027268">
    <property type="entry name" value="Peptidase_M4/M1_CTD_sf"/>
</dbReference>
<keyword evidence="1" id="KW-0732">Signal</keyword>
<accession>A0A6J4TDF1</accession>
<protein>
    <submittedName>
        <fullName evidence="4">PDZ domain family protein</fullName>
    </submittedName>
</protein>
<dbReference type="InterPro" id="IPR040756">
    <property type="entry name" value="Peptidase_M61_N"/>
</dbReference>
<evidence type="ECO:0000313" key="4">
    <source>
        <dbReference type="EMBL" id="CAA9520473.1"/>
    </source>
</evidence>
<dbReference type="InterPro" id="IPR007963">
    <property type="entry name" value="Peptidase_M61_catalytic"/>
</dbReference>
<feature type="domain" description="Peptidase M61 N-terminal" evidence="3">
    <location>
        <begin position="51"/>
        <end position="238"/>
    </location>
</feature>
<feature type="domain" description="Peptidase M61 catalytic" evidence="2">
    <location>
        <begin position="330"/>
        <end position="446"/>
    </location>
</feature>
<dbReference type="PIRSF" id="PIRSF016493">
    <property type="entry name" value="Glycyl_aminpptds"/>
    <property type="match status" value="1"/>
</dbReference>
<dbReference type="Gene3D" id="2.60.40.3650">
    <property type="match status" value="1"/>
</dbReference>
<dbReference type="SUPFAM" id="SSF50156">
    <property type="entry name" value="PDZ domain-like"/>
    <property type="match status" value="1"/>
</dbReference>
<dbReference type="InterPro" id="IPR024191">
    <property type="entry name" value="Peptidase_M61"/>
</dbReference>
<gene>
    <name evidence="4" type="ORF">AVDCRST_MAG91-2165</name>
</gene>
<dbReference type="InterPro" id="IPR036034">
    <property type="entry name" value="PDZ_sf"/>
</dbReference>
<proteinExistence type="predicted"/>
<dbReference type="Pfam" id="PF17899">
    <property type="entry name" value="Peptidase_M61_N"/>
    <property type="match status" value="1"/>
</dbReference>
<dbReference type="Gene3D" id="1.10.390.10">
    <property type="entry name" value="Neutral Protease Domain 2"/>
    <property type="match status" value="1"/>
</dbReference>
<dbReference type="AlphaFoldDB" id="A0A6J4TDF1"/>
<evidence type="ECO:0000259" key="3">
    <source>
        <dbReference type="Pfam" id="PF17899"/>
    </source>
</evidence>
<name>A0A6J4TDF1_9SPHN</name>
<reference evidence="4" key="1">
    <citation type="submission" date="2020-02" db="EMBL/GenBank/DDBJ databases">
        <authorList>
            <person name="Meier V. D."/>
        </authorList>
    </citation>
    <scope>NUCLEOTIDE SEQUENCE</scope>
    <source>
        <strain evidence="4">AVDCRST_MAG91</strain>
    </source>
</reference>
<organism evidence="4">
    <name type="scientific">uncultured Sphingomonadaceae bacterium</name>
    <dbReference type="NCBI Taxonomy" id="169976"/>
    <lineage>
        <taxon>Bacteria</taxon>
        <taxon>Pseudomonadati</taxon>
        <taxon>Pseudomonadota</taxon>
        <taxon>Alphaproteobacteria</taxon>
        <taxon>Sphingomonadales</taxon>
        <taxon>Sphingomonadaceae</taxon>
        <taxon>environmental samples</taxon>
    </lineage>
</organism>
<evidence type="ECO:0000259" key="2">
    <source>
        <dbReference type="Pfam" id="PF05299"/>
    </source>
</evidence>